<protein>
    <recommendedName>
        <fullName evidence="2 10">Pachytene checkpoint protein 2 homolog</fullName>
        <shortName evidence="10">TR-interacting protein 13</shortName>
        <shortName evidence="10">TRIP-13</shortName>
    </recommendedName>
    <alternativeName>
        <fullName evidence="10">Thyroid hormone receptor interactor 13</fullName>
    </alternativeName>
    <alternativeName>
        <fullName evidence="10">Thyroid receptor-interacting protein 13</fullName>
    </alternativeName>
</protein>
<dbReference type="GO" id="GO:0005524">
    <property type="term" value="F:ATP binding"/>
    <property type="evidence" value="ECO:0007669"/>
    <property type="project" value="UniProtKB-KW"/>
</dbReference>
<evidence type="ECO:0000256" key="9">
    <source>
        <dbReference type="RuleBase" id="RU003651"/>
    </source>
</evidence>
<dbReference type="RefSeq" id="XP_028282084.1">
    <property type="nucleotide sequence ID" value="XM_028426283.1"/>
</dbReference>
<keyword evidence="5 9" id="KW-0067">ATP-binding</keyword>
<dbReference type="InterPro" id="IPR027417">
    <property type="entry name" value="P-loop_NTPase"/>
</dbReference>
<dbReference type="InterPro" id="IPR058249">
    <property type="entry name" value="Pch2_C"/>
</dbReference>
<dbReference type="GO" id="GO:0051598">
    <property type="term" value="P:meiotic recombination checkpoint signaling"/>
    <property type="evidence" value="ECO:0007669"/>
    <property type="project" value="TreeGrafter"/>
</dbReference>
<evidence type="ECO:0000313" key="13">
    <source>
        <dbReference type="RefSeq" id="XP_028282084.1"/>
    </source>
</evidence>
<gene>
    <name evidence="13" type="primary">trip13</name>
</gene>
<dbReference type="OrthoDB" id="10042665at2759"/>
<dbReference type="GO" id="GO:0042802">
    <property type="term" value="F:identical protein binding"/>
    <property type="evidence" value="ECO:0007669"/>
    <property type="project" value="UniProtKB-ARBA"/>
</dbReference>
<dbReference type="GO" id="GO:0007131">
    <property type="term" value="P:reciprocal meiotic recombination"/>
    <property type="evidence" value="ECO:0007669"/>
    <property type="project" value="UniProtKB-UniRule"/>
</dbReference>
<comment type="similarity">
    <text evidence="1 10">Belongs to the AAA ATPase family. PCH2 subfamily.</text>
</comment>
<sequence length="438" mass="49717">MDTRDLVDATNSFDNEIVMRMEGENQRPKVNVEVHVKPHSTANRSEVERHVQNLLNRHSMVFGNYRWTEFDEDFLRDHVESVAIDNPDETPTQPLDLENCSVSIHIYTLNEDGPSMLMLDEDEELSAATHWLLPAAEFHGIWESLVYESGVKTQLLDYVTTTICFSDKNVDSNLISWNRVVLLHGPPGTGKTSLCKALAQKLSIRMSSRYTYGQFVEINSHSLFSKWFSESGKLVTKMFQKIQQLVDDKDALVFVLIDEVESLTAARNASRAGTEPSDAIRVVNSVLTQLDQIKRHSNVLILTTSNVTEKIDLAFVDRADIKQYIGPPSEKGIYNIYLSCLEELMKCQIIYPRQQLFTMFELETMDFAESEVSEHSLKLRNIALKSKGLSGRALRKLPFLAHALFVKTPSVTLEWFLEALSQAVDKQKEENANLVNGV</sequence>
<evidence type="ECO:0000256" key="10">
    <source>
        <dbReference type="RuleBase" id="RU369050"/>
    </source>
</evidence>
<dbReference type="PROSITE" id="PS00674">
    <property type="entry name" value="AAA"/>
    <property type="match status" value="1"/>
</dbReference>
<evidence type="ECO:0000259" key="11">
    <source>
        <dbReference type="SMART" id="SM00382"/>
    </source>
</evidence>
<accession>A0A6P7JYL8</accession>
<name>A0A6P7JYL8_9TELE</name>
<dbReference type="CTD" id="9319"/>
<dbReference type="Gene3D" id="3.40.50.300">
    <property type="entry name" value="P-loop containing nucleotide triphosphate hydrolases"/>
    <property type="match status" value="1"/>
</dbReference>
<dbReference type="GO" id="GO:0048477">
    <property type="term" value="P:oogenesis"/>
    <property type="evidence" value="ECO:0007669"/>
    <property type="project" value="UniProtKB-KW"/>
</dbReference>
<dbReference type="FunCoup" id="A0A6P7JYL8">
    <property type="interactions" value="1591"/>
</dbReference>
<dbReference type="Pfam" id="PF00004">
    <property type="entry name" value="AAA"/>
    <property type="match status" value="1"/>
</dbReference>
<evidence type="ECO:0000256" key="5">
    <source>
        <dbReference type="ARBA" id="ARBA00022840"/>
    </source>
</evidence>
<keyword evidence="6" id="KW-0744">Spermatogenesis</keyword>
<dbReference type="AlphaFoldDB" id="A0A6P7JYL8"/>
<dbReference type="GO" id="GO:0005634">
    <property type="term" value="C:nucleus"/>
    <property type="evidence" value="ECO:0007669"/>
    <property type="project" value="UniProtKB-SubCell"/>
</dbReference>
<feature type="domain" description="AAA+ ATPase" evidence="11">
    <location>
        <begin position="177"/>
        <end position="329"/>
    </location>
</feature>
<dbReference type="InterPro" id="IPR003593">
    <property type="entry name" value="AAA+_ATPase"/>
</dbReference>
<dbReference type="CDD" id="cd19508">
    <property type="entry name" value="RecA-like_Pch2-like"/>
    <property type="match status" value="1"/>
</dbReference>
<proteinExistence type="inferred from homology"/>
<organism evidence="12 13">
    <name type="scientific">Parambassis ranga</name>
    <name type="common">Indian glassy fish</name>
    <dbReference type="NCBI Taxonomy" id="210632"/>
    <lineage>
        <taxon>Eukaryota</taxon>
        <taxon>Metazoa</taxon>
        <taxon>Chordata</taxon>
        <taxon>Craniata</taxon>
        <taxon>Vertebrata</taxon>
        <taxon>Euteleostomi</taxon>
        <taxon>Actinopterygii</taxon>
        <taxon>Neopterygii</taxon>
        <taxon>Teleostei</taxon>
        <taxon>Neoteleostei</taxon>
        <taxon>Acanthomorphata</taxon>
        <taxon>Ovalentaria</taxon>
        <taxon>Ambassidae</taxon>
        <taxon>Parambassis</taxon>
    </lineage>
</organism>
<dbReference type="Pfam" id="PF23242">
    <property type="entry name" value="AAA_lid_TRIP13_C"/>
    <property type="match status" value="1"/>
</dbReference>
<evidence type="ECO:0000256" key="8">
    <source>
        <dbReference type="ARBA" id="ARBA00023254"/>
    </source>
</evidence>
<evidence type="ECO:0000313" key="12">
    <source>
        <dbReference type="Proteomes" id="UP000515145"/>
    </source>
</evidence>
<dbReference type="InterPro" id="IPR003960">
    <property type="entry name" value="ATPase_AAA_CS"/>
</dbReference>
<comment type="subcellular location">
    <subcellularLocation>
        <location evidence="10">Nucleus</location>
    </subcellularLocation>
</comment>
<keyword evidence="7" id="KW-0896">Oogenesis</keyword>
<dbReference type="GO" id="GO:0007283">
    <property type="term" value="P:spermatogenesis"/>
    <property type="evidence" value="ECO:0007669"/>
    <property type="project" value="UniProtKB-KW"/>
</dbReference>
<dbReference type="SUPFAM" id="SSF52540">
    <property type="entry name" value="P-loop containing nucleoside triphosphate hydrolases"/>
    <property type="match status" value="1"/>
</dbReference>
<dbReference type="PRINTS" id="PR00300">
    <property type="entry name" value="CLPPROTEASEA"/>
</dbReference>
<evidence type="ECO:0000256" key="2">
    <source>
        <dbReference type="ARBA" id="ARBA00022364"/>
    </source>
</evidence>
<evidence type="ECO:0000256" key="4">
    <source>
        <dbReference type="ARBA" id="ARBA00022782"/>
    </source>
</evidence>
<dbReference type="Pfam" id="PF23563">
    <property type="entry name" value="TRIP13_N"/>
    <property type="match status" value="1"/>
</dbReference>
<dbReference type="Proteomes" id="UP000515145">
    <property type="component" value="Chromosome 16"/>
</dbReference>
<dbReference type="InterPro" id="IPR003959">
    <property type="entry name" value="ATPase_AAA_core"/>
</dbReference>
<keyword evidence="12" id="KW-1185">Reference proteome</keyword>
<dbReference type="PANTHER" id="PTHR45991">
    <property type="entry name" value="PACHYTENE CHECKPOINT PROTEIN 2"/>
    <property type="match status" value="1"/>
</dbReference>
<dbReference type="InParanoid" id="A0A6P7JYL8"/>
<keyword evidence="4" id="KW-0221">Differentiation</keyword>
<dbReference type="PANTHER" id="PTHR45991:SF1">
    <property type="entry name" value="PACHYTENE CHECKPOINT PROTEIN 2 HOMOLOG"/>
    <property type="match status" value="1"/>
</dbReference>
<evidence type="ECO:0000256" key="6">
    <source>
        <dbReference type="ARBA" id="ARBA00022871"/>
    </source>
</evidence>
<evidence type="ECO:0000256" key="3">
    <source>
        <dbReference type="ARBA" id="ARBA00022741"/>
    </source>
</evidence>
<dbReference type="SMART" id="SM00382">
    <property type="entry name" value="AAA"/>
    <property type="match status" value="1"/>
</dbReference>
<reference evidence="13" key="1">
    <citation type="submission" date="2025-08" db="UniProtKB">
        <authorList>
            <consortium name="RefSeq"/>
        </authorList>
    </citation>
    <scope>IDENTIFICATION</scope>
</reference>
<dbReference type="GO" id="GO:0016887">
    <property type="term" value="F:ATP hydrolysis activity"/>
    <property type="evidence" value="ECO:0007669"/>
    <property type="project" value="InterPro"/>
</dbReference>
<dbReference type="InterPro" id="IPR044539">
    <property type="entry name" value="Pch2-like"/>
</dbReference>
<dbReference type="GO" id="GO:0005694">
    <property type="term" value="C:chromosome"/>
    <property type="evidence" value="ECO:0007669"/>
    <property type="project" value="TreeGrafter"/>
</dbReference>
<dbReference type="InterPro" id="IPR001270">
    <property type="entry name" value="ClpA/B"/>
</dbReference>
<dbReference type="FunFam" id="3.40.50.300:FF:000662">
    <property type="entry name" value="Pachytene checkpoint protein 2 homolog"/>
    <property type="match status" value="1"/>
</dbReference>
<keyword evidence="10" id="KW-0539">Nucleus</keyword>
<comment type="function">
    <text evidence="10">Plays a key role in chromosome recombination and chromosome structure development during meiosis. Required at early steps in meiotic recombination that leads to non-crossovers pathways. Also needed for efficient completion of homologous synapsis by influencing crossover distribution along the chromosomes affecting both crossovers and non-crossovers pathways.</text>
</comment>
<keyword evidence="3 9" id="KW-0547">Nucleotide-binding</keyword>
<keyword evidence="8 10" id="KW-0469">Meiosis</keyword>
<evidence type="ECO:0000256" key="1">
    <source>
        <dbReference type="ARBA" id="ARBA00007271"/>
    </source>
</evidence>
<evidence type="ECO:0000256" key="7">
    <source>
        <dbReference type="ARBA" id="ARBA00022943"/>
    </source>
</evidence>
<dbReference type="GeneID" id="114448992"/>